<gene>
    <name evidence="11" type="ORF">MFIFM68171_10724</name>
</gene>
<keyword evidence="1 10" id="KW-0813">Transport</keyword>
<accession>A0ABQ0GS34</accession>
<evidence type="ECO:0000313" key="11">
    <source>
        <dbReference type="EMBL" id="GAB1320514.1"/>
    </source>
</evidence>
<dbReference type="Gene3D" id="2.130.10.10">
    <property type="entry name" value="YVTN repeat-like/Quinoprotein amine dehydrogenase"/>
    <property type="match status" value="1"/>
</dbReference>
<evidence type="ECO:0000256" key="1">
    <source>
        <dbReference type="ARBA" id="ARBA00022448"/>
    </source>
</evidence>
<dbReference type="InterPro" id="IPR036322">
    <property type="entry name" value="WD40_repeat_dom_sf"/>
</dbReference>
<dbReference type="InterPro" id="IPR015943">
    <property type="entry name" value="WD40/YVTN_repeat-like_dom_sf"/>
</dbReference>
<dbReference type="SUPFAM" id="SSF50978">
    <property type="entry name" value="WD40 repeat-like"/>
    <property type="match status" value="1"/>
</dbReference>
<protein>
    <recommendedName>
        <fullName evidence="10">Guanine nucleotide-exchange factor SEC12</fullName>
    </recommendedName>
</protein>
<evidence type="ECO:0000256" key="10">
    <source>
        <dbReference type="RuleBase" id="RU369019"/>
    </source>
</evidence>
<keyword evidence="8" id="KW-1133">Transmembrane helix</keyword>
<sequence length="628" mass="67192">MAPAIPSAELRLSYPLYAVDFDPQNANRLLVGGGGGTAVAFRSGVGNKVTVLDASREESLQIVSELELSRDEDSVNTLAVGSRRKNSVLFYAGINSSEADIQKGKNEHFRVFAADLPSKTKAGAAAAPKIVELSRSGLFSSTDPEAYQRVLRISPQYTGSSQVGAVATGATGRAKDPQIAIFDIPPAGNNSPAPKLRGKVELVKEAMDLDVLQISDDEYQLAYCDDYDLYVMNISKADTTGPHSIFTMPHDESSGAKARPSFRAIRYLTPNFILAVANLPQAGGAVLQGFRLPKASDLGKGAEGEESKTKARLAISAHLPKNISRATGMAVRNLSPPIGPSTRQLDTQFTIAVTGQDSSIAVYTLEHQTSTVSDVNLITKLHPVTTLKAVHQGPISGIAFSHFTPPPKPITSTSDTPHRAPHLKLASIGSMANTLVVHSLPLRKLTFKTTSTPRGPPRPPRYVLGLKSHGPSPRELIIFSAIFFGMVALLLQGLLEVKGLARPVIGARGWTPARWHGPEYAYGSVPTAGVFDEFRERLKGALGKEGDGSKLVVLNAAPDGEGGGVKVEGLDEERHGEVRSWEEMHPAQKEAWKERLKKAGHWGEEMGEAVFKGVLFGEIAGVVGAMVR</sequence>
<proteinExistence type="inferred from homology"/>
<evidence type="ECO:0000256" key="3">
    <source>
        <dbReference type="ARBA" id="ARBA00022692"/>
    </source>
</evidence>
<keyword evidence="2 10" id="KW-0853">WD repeat</keyword>
<evidence type="ECO:0000256" key="4">
    <source>
        <dbReference type="ARBA" id="ARBA00022737"/>
    </source>
</evidence>
<reference evidence="11 12" key="1">
    <citation type="submission" date="2024-09" db="EMBL/GenBank/DDBJ databases">
        <title>Itraconazole resistance in Madurella fahalii resulting from another homologue of gene encoding cytochrome P450 14-alpha sterol demethylase (CYP51).</title>
        <authorList>
            <person name="Yoshioka I."/>
            <person name="Fahal A.H."/>
            <person name="Kaneko S."/>
            <person name="Yaguchi T."/>
        </authorList>
    </citation>
    <scope>NUCLEOTIDE SEQUENCE [LARGE SCALE GENOMIC DNA]</scope>
    <source>
        <strain evidence="11 12">IFM 68171</strain>
    </source>
</reference>
<keyword evidence="5 10" id="KW-0256">Endoplasmic reticulum</keyword>
<keyword evidence="9" id="KW-0472">Membrane</keyword>
<evidence type="ECO:0000256" key="6">
    <source>
        <dbReference type="ARBA" id="ARBA00022892"/>
    </source>
</evidence>
<dbReference type="RefSeq" id="XP_070922244.1">
    <property type="nucleotide sequence ID" value="XM_071066143.1"/>
</dbReference>
<keyword evidence="3" id="KW-0812">Transmembrane</keyword>
<keyword evidence="12" id="KW-1185">Reference proteome</keyword>
<dbReference type="EMBL" id="BAAFSV010000006">
    <property type="protein sequence ID" value="GAB1320514.1"/>
    <property type="molecule type" value="Genomic_DNA"/>
</dbReference>
<evidence type="ECO:0000313" key="12">
    <source>
        <dbReference type="Proteomes" id="UP001628179"/>
    </source>
</evidence>
<dbReference type="PANTHER" id="PTHR23284:SF0">
    <property type="entry name" value="PROLACTIN REGULATORY ELEMENT-BINDING PROTEIN"/>
    <property type="match status" value="1"/>
</dbReference>
<dbReference type="GeneID" id="98181466"/>
<evidence type="ECO:0000256" key="7">
    <source>
        <dbReference type="ARBA" id="ARBA00022927"/>
    </source>
</evidence>
<comment type="subcellular location">
    <subcellularLocation>
        <location evidence="10">Endoplasmic reticulum membrane</location>
        <topology evidence="10">Single-pass type II membrane protein</topology>
    </subcellularLocation>
    <subcellularLocation>
        <location evidence="10">Golgi apparatus membrane</location>
        <topology evidence="10">Single-pass type II membrane protein</topology>
    </subcellularLocation>
</comment>
<evidence type="ECO:0000256" key="9">
    <source>
        <dbReference type="ARBA" id="ARBA00023136"/>
    </source>
</evidence>
<comment type="caution">
    <text evidence="11">The sequence shown here is derived from an EMBL/GenBank/DDBJ whole genome shotgun (WGS) entry which is preliminary data.</text>
</comment>
<keyword evidence="7 10" id="KW-0653">Protein transport</keyword>
<dbReference type="InterPro" id="IPR045260">
    <property type="entry name" value="Sec12-like"/>
</dbReference>
<comment type="function">
    <text evidence="10">Guanine nucleotide-exchange factor (GEF) required for the formation or budding of transport vesicles from the ER.</text>
</comment>
<evidence type="ECO:0000256" key="5">
    <source>
        <dbReference type="ARBA" id="ARBA00022824"/>
    </source>
</evidence>
<dbReference type="PANTHER" id="PTHR23284">
    <property type="entry name" value="PROLACTIN REGULATORY ELEMENT BINDING PROTEIN"/>
    <property type="match status" value="1"/>
</dbReference>
<evidence type="ECO:0000256" key="2">
    <source>
        <dbReference type="ARBA" id="ARBA00022574"/>
    </source>
</evidence>
<comment type="similarity">
    <text evidence="10">Belongs to the WD repeat SEC12 family.</text>
</comment>
<name>A0ABQ0GS34_9PEZI</name>
<evidence type="ECO:0000256" key="8">
    <source>
        <dbReference type="ARBA" id="ARBA00022989"/>
    </source>
</evidence>
<keyword evidence="4 10" id="KW-0677">Repeat</keyword>
<organism evidence="11 12">
    <name type="scientific">Madurella fahalii</name>
    <dbReference type="NCBI Taxonomy" id="1157608"/>
    <lineage>
        <taxon>Eukaryota</taxon>
        <taxon>Fungi</taxon>
        <taxon>Dikarya</taxon>
        <taxon>Ascomycota</taxon>
        <taxon>Pezizomycotina</taxon>
        <taxon>Sordariomycetes</taxon>
        <taxon>Sordariomycetidae</taxon>
        <taxon>Sordariales</taxon>
        <taxon>Sordariales incertae sedis</taxon>
        <taxon>Madurella</taxon>
    </lineage>
</organism>
<dbReference type="Proteomes" id="UP001628179">
    <property type="component" value="Unassembled WGS sequence"/>
</dbReference>
<keyword evidence="6" id="KW-0931">ER-Golgi transport</keyword>